<dbReference type="EMBL" id="MU006216">
    <property type="protein sequence ID" value="KAF2833482.1"/>
    <property type="molecule type" value="Genomic_DNA"/>
</dbReference>
<evidence type="ECO:0000313" key="2">
    <source>
        <dbReference type="EMBL" id="KAF2833482.1"/>
    </source>
</evidence>
<protein>
    <submittedName>
        <fullName evidence="2">Uncharacterized protein</fullName>
    </submittedName>
</protein>
<accession>A0A6A7AJK4</accession>
<dbReference type="AlphaFoldDB" id="A0A6A7AJK4"/>
<evidence type="ECO:0000256" key="1">
    <source>
        <dbReference type="SAM" id="MobiDB-lite"/>
    </source>
</evidence>
<gene>
    <name evidence="2" type="ORF">CC86DRAFT_365369</name>
</gene>
<name>A0A6A7AJK4_9PLEO</name>
<proteinExistence type="predicted"/>
<keyword evidence="3" id="KW-1185">Reference proteome</keyword>
<sequence length="82" mass="8484">MGEWETLKKAVAETLPLIGAVASCRWALALIGGSFVDAAEYGRESGSLGGGKASSRVRESCSGEAGSESPRRESKTYMISGA</sequence>
<feature type="region of interest" description="Disordered" evidence="1">
    <location>
        <begin position="44"/>
        <end position="82"/>
    </location>
</feature>
<evidence type="ECO:0000313" key="3">
    <source>
        <dbReference type="Proteomes" id="UP000799424"/>
    </source>
</evidence>
<dbReference type="Proteomes" id="UP000799424">
    <property type="component" value="Unassembled WGS sequence"/>
</dbReference>
<reference evidence="2" key="1">
    <citation type="journal article" date="2020" name="Stud. Mycol.">
        <title>101 Dothideomycetes genomes: a test case for predicting lifestyles and emergence of pathogens.</title>
        <authorList>
            <person name="Haridas S."/>
            <person name="Albert R."/>
            <person name="Binder M."/>
            <person name="Bloem J."/>
            <person name="Labutti K."/>
            <person name="Salamov A."/>
            <person name="Andreopoulos B."/>
            <person name="Baker S."/>
            <person name="Barry K."/>
            <person name="Bills G."/>
            <person name="Bluhm B."/>
            <person name="Cannon C."/>
            <person name="Castanera R."/>
            <person name="Culley D."/>
            <person name="Daum C."/>
            <person name="Ezra D."/>
            <person name="Gonzalez J."/>
            <person name="Henrissat B."/>
            <person name="Kuo A."/>
            <person name="Liang C."/>
            <person name="Lipzen A."/>
            <person name="Lutzoni F."/>
            <person name="Magnuson J."/>
            <person name="Mondo S."/>
            <person name="Nolan M."/>
            <person name="Ohm R."/>
            <person name="Pangilinan J."/>
            <person name="Park H.-J."/>
            <person name="Ramirez L."/>
            <person name="Alfaro M."/>
            <person name="Sun H."/>
            <person name="Tritt A."/>
            <person name="Yoshinaga Y."/>
            <person name="Zwiers L.-H."/>
            <person name="Turgeon B."/>
            <person name="Goodwin S."/>
            <person name="Spatafora J."/>
            <person name="Crous P."/>
            <person name="Grigoriev I."/>
        </authorList>
    </citation>
    <scope>NUCLEOTIDE SEQUENCE</scope>
    <source>
        <strain evidence="2">CBS 113818</strain>
    </source>
</reference>
<organism evidence="2 3">
    <name type="scientific">Ophiobolus disseminans</name>
    <dbReference type="NCBI Taxonomy" id="1469910"/>
    <lineage>
        <taxon>Eukaryota</taxon>
        <taxon>Fungi</taxon>
        <taxon>Dikarya</taxon>
        <taxon>Ascomycota</taxon>
        <taxon>Pezizomycotina</taxon>
        <taxon>Dothideomycetes</taxon>
        <taxon>Pleosporomycetidae</taxon>
        <taxon>Pleosporales</taxon>
        <taxon>Pleosporineae</taxon>
        <taxon>Phaeosphaeriaceae</taxon>
        <taxon>Ophiobolus</taxon>
    </lineage>
</organism>